<keyword evidence="8" id="KW-0732">Signal</keyword>
<dbReference type="InterPro" id="IPR049900">
    <property type="entry name" value="PKS_mFAS_DH"/>
</dbReference>
<dbReference type="InterPro" id="IPR016039">
    <property type="entry name" value="Thiolase-like"/>
</dbReference>
<dbReference type="InterPro" id="IPR042104">
    <property type="entry name" value="PKS_dehydratase_sf"/>
</dbReference>
<dbReference type="PROSITE" id="PS50075">
    <property type="entry name" value="CARRIER"/>
    <property type="match status" value="1"/>
</dbReference>
<dbReference type="SMART" id="SM00827">
    <property type="entry name" value="PKS_AT"/>
    <property type="match status" value="1"/>
</dbReference>
<dbReference type="GO" id="GO:0006633">
    <property type="term" value="P:fatty acid biosynthetic process"/>
    <property type="evidence" value="ECO:0007669"/>
    <property type="project" value="InterPro"/>
</dbReference>
<evidence type="ECO:0000256" key="4">
    <source>
        <dbReference type="ARBA" id="ARBA00022679"/>
    </source>
</evidence>
<dbReference type="PROSITE" id="PS00606">
    <property type="entry name" value="KS3_1"/>
    <property type="match status" value="1"/>
</dbReference>
<dbReference type="InterPro" id="IPR020841">
    <property type="entry name" value="PKS_Beta-ketoAc_synthase_dom"/>
</dbReference>
<evidence type="ECO:0000256" key="8">
    <source>
        <dbReference type="SAM" id="SignalP"/>
    </source>
</evidence>
<proteinExistence type="predicted"/>
<dbReference type="InterPro" id="IPR014031">
    <property type="entry name" value="Ketoacyl_synth_C"/>
</dbReference>
<keyword evidence="1" id="KW-0596">Phosphopantetheine</keyword>
<dbReference type="SUPFAM" id="SSF53901">
    <property type="entry name" value="Thiolase-like"/>
    <property type="match status" value="1"/>
</dbReference>
<dbReference type="InterPro" id="IPR049552">
    <property type="entry name" value="PKS_DH_N"/>
</dbReference>
<dbReference type="GO" id="GO:0032259">
    <property type="term" value="P:methylation"/>
    <property type="evidence" value="ECO:0007669"/>
    <property type="project" value="UniProtKB-KW"/>
</dbReference>
<reference evidence="12 13" key="1">
    <citation type="submission" date="2018-10" db="EMBL/GenBank/DDBJ databases">
        <title>Fifty Aureobasidium pullulans genomes reveal a recombining polyextremotolerant generalist.</title>
        <authorList>
            <person name="Gostincar C."/>
            <person name="Turk M."/>
            <person name="Zajc J."/>
            <person name="Gunde-Cimerman N."/>
        </authorList>
    </citation>
    <scope>NUCLEOTIDE SEQUENCE [LARGE SCALE GENOMIC DNA]</scope>
    <source>
        <strain evidence="12 13">EXF-11013</strain>
    </source>
</reference>
<dbReference type="Pfam" id="PF00550">
    <property type="entry name" value="PP-binding"/>
    <property type="match status" value="1"/>
</dbReference>
<dbReference type="InterPro" id="IPR006162">
    <property type="entry name" value="Ppantetheine_attach_site"/>
</dbReference>
<dbReference type="GO" id="GO:0004315">
    <property type="term" value="F:3-oxoacyl-[acyl-carrier-protein] synthase activity"/>
    <property type="evidence" value="ECO:0007669"/>
    <property type="project" value="InterPro"/>
</dbReference>
<dbReference type="InterPro" id="IPR036736">
    <property type="entry name" value="ACP-like_sf"/>
</dbReference>
<dbReference type="PANTHER" id="PTHR43775:SF20">
    <property type="entry name" value="HYBRID PKS-NRPS SYNTHETASE APDA"/>
    <property type="match status" value="1"/>
</dbReference>
<dbReference type="GO" id="GO:0044550">
    <property type="term" value="P:secondary metabolite biosynthetic process"/>
    <property type="evidence" value="ECO:0007669"/>
    <property type="project" value="TreeGrafter"/>
</dbReference>
<dbReference type="Pfam" id="PF00698">
    <property type="entry name" value="Acyl_transf_1"/>
    <property type="match status" value="1"/>
</dbReference>
<dbReference type="InterPro" id="IPR036291">
    <property type="entry name" value="NAD(P)-bd_dom_sf"/>
</dbReference>
<dbReference type="Gene3D" id="3.10.129.110">
    <property type="entry name" value="Polyketide synthase dehydratase"/>
    <property type="match status" value="1"/>
</dbReference>
<evidence type="ECO:0000259" key="11">
    <source>
        <dbReference type="PROSITE" id="PS52019"/>
    </source>
</evidence>
<feature type="region of interest" description="Disordered" evidence="7">
    <location>
        <begin position="2541"/>
        <end position="2587"/>
    </location>
</feature>
<dbReference type="Gene3D" id="3.40.366.10">
    <property type="entry name" value="Malonyl-Coenzyme A Acyl Carrier Protein, domain 2"/>
    <property type="match status" value="1"/>
</dbReference>
<dbReference type="InterPro" id="IPR018201">
    <property type="entry name" value="Ketoacyl_synth_AS"/>
</dbReference>
<evidence type="ECO:0000256" key="6">
    <source>
        <dbReference type="PROSITE-ProRule" id="PRU01363"/>
    </source>
</evidence>
<dbReference type="InterPro" id="IPR020807">
    <property type="entry name" value="PKS_DH"/>
</dbReference>
<comment type="caution">
    <text evidence="12">The sequence shown here is derived from an EMBL/GenBank/DDBJ whole genome shotgun (WGS) entry which is preliminary data.</text>
</comment>
<evidence type="ECO:0000313" key="12">
    <source>
        <dbReference type="EMBL" id="THW39866.1"/>
    </source>
</evidence>
<feature type="region of interest" description="C-terminal hotdog fold" evidence="6">
    <location>
        <begin position="1146"/>
        <end position="1302"/>
    </location>
</feature>
<evidence type="ECO:0000256" key="7">
    <source>
        <dbReference type="SAM" id="MobiDB-lite"/>
    </source>
</evidence>
<evidence type="ECO:0000256" key="1">
    <source>
        <dbReference type="ARBA" id="ARBA00022450"/>
    </source>
</evidence>
<dbReference type="Pfam" id="PF21089">
    <property type="entry name" value="PKS_DH_N"/>
    <property type="match status" value="1"/>
</dbReference>
<dbReference type="InterPro" id="IPR057326">
    <property type="entry name" value="KR_dom"/>
</dbReference>
<dbReference type="SUPFAM" id="SSF47336">
    <property type="entry name" value="ACP-like"/>
    <property type="match status" value="1"/>
</dbReference>
<dbReference type="GO" id="GO:0004312">
    <property type="term" value="F:fatty acid synthase activity"/>
    <property type="evidence" value="ECO:0007669"/>
    <property type="project" value="TreeGrafter"/>
</dbReference>
<dbReference type="InterPro" id="IPR014043">
    <property type="entry name" value="Acyl_transferase_dom"/>
</dbReference>
<dbReference type="CDD" id="cd02440">
    <property type="entry name" value="AdoMet_MTases"/>
    <property type="match status" value="1"/>
</dbReference>
<dbReference type="Gene3D" id="3.40.50.150">
    <property type="entry name" value="Vaccinia Virus protein VP39"/>
    <property type="match status" value="1"/>
</dbReference>
<dbReference type="Proteomes" id="UP000310687">
    <property type="component" value="Unassembled WGS sequence"/>
</dbReference>
<dbReference type="SUPFAM" id="SSF53335">
    <property type="entry name" value="S-adenosyl-L-methionine-dependent methyltransferases"/>
    <property type="match status" value="1"/>
</dbReference>
<dbReference type="Pfam" id="PF16197">
    <property type="entry name" value="KAsynt_C_assoc"/>
    <property type="match status" value="1"/>
</dbReference>
<dbReference type="InterPro" id="IPR009081">
    <property type="entry name" value="PP-bd_ACP"/>
</dbReference>
<dbReference type="InterPro" id="IPR013968">
    <property type="entry name" value="PKS_KR"/>
</dbReference>
<evidence type="ECO:0000256" key="2">
    <source>
        <dbReference type="ARBA" id="ARBA00022553"/>
    </source>
</evidence>
<dbReference type="Pfam" id="PF00109">
    <property type="entry name" value="ketoacyl-synt"/>
    <property type="match status" value="1"/>
</dbReference>
<evidence type="ECO:0000256" key="5">
    <source>
        <dbReference type="ARBA" id="ARBA00023268"/>
    </source>
</evidence>
<dbReference type="PROSITE" id="PS52004">
    <property type="entry name" value="KS3_2"/>
    <property type="match status" value="1"/>
</dbReference>
<dbReference type="SMART" id="SM00822">
    <property type="entry name" value="PKS_KR"/>
    <property type="match status" value="1"/>
</dbReference>
<keyword evidence="2" id="KW-0597">Phosphoprotein</keyword>
<dbReference type="SMART" id="SM00826">
    <property type="entry name" value="PKS_DH"/>
    <property type="match status" value="1"/>
</dbReference>
<dbReference type="Gene3D" id="3.40.47.10">
    <property type="match status" value="1"/>
</dbReference>
<feature type="domain" description="PKS/mFAS DH" evidence="11">
    <location>
        <begin position="998"/>
        <end position="1302"/>
    </location>
</feature>
<dbReference type="SUPFAM" id="SSF55048">
    <property type="entry name" value="Probable ACP-binding domain of malonyl-CoA ACP transacylase"/>
    <property type="match status" value="1"/>
</dbReference>
<dbReference type="PROSITE" id="PS52019">
    <property type="entry name" value="PKS_MFAS_DH"/>
    <property type="match status" value="1"/>
</dbReference>
<dbReference type="InterPro" id="IPR049551">
    <property type="entry name" value="PKS_DH_C"/>
</dbReference>
<feature type="signal peptide" evidence="8">
    <location>
        <begin position="1"/>
        <end position="22"/>
    </location>
</feature>
<dbReference type="SUPFAM" id="SSF51735">
    <property type="entry name" value="NAD(P)-binding Rossmann-fold domains"/>
    <property type="match status" value="1"/>
</dbReference>
<dbReference type="Pfam" id="PF08659">
    <property type="entry name" value="KR"/>
    <property type="match status" value="1"/>
</dbReference>
<dbReference type="Pfam" id="PF02801">
    <property type="entry name" value="Ketoacyl-synt_C"/>
    <property type="match status" value="1"/>
</dbReference>
<dbReference type="PANTHER" id="PTHR43775">
    <property type="entry name" value="FATTY ACID SYNTHASE"/>
    <property type="match status" value="1"/>
</dbReference>
<feature type="active site" description="Proton donor; for dehydratase activity" evidence="6">
    <location>
        <position position="1207"/>
    </location>
</feature>
<dbReference type="Gene3D" id="3.40.50.720">
    <property type="entry name" value="NAD(P)-binding Rossmann-like Domain"/>
    <property type="match status" value="1"/>
</dbReference>
<dbReference type="EMBL" id="QZAL01000087">
    <property type="protein sequence ID" value="THW39866.1"/>
    <property type="molecule type" value="Genomic_DNA"/>
</dbReference>
<dbReference type="InterPro" id="IPR013217">
    <property type="entry name" value="Methyltransf_12"/>
</dbReference>
<dbReference type="SUPFAM" id="SSF52151">
    <property type="entry name" value="FabD/lysophospholipase-like"/>
    <property type="match status" value="1"/>
</dbReference>
<evidence type="ECO:0000259" key="10">
    <source>
        <dbReference type="PROSITE" id="PS52004"/>
    </source>
</evidence>
<keyword evidence="5" id="KW-0511">Multifunctional enzyme</keyword>
<keyword evidence="3" id="KW-0489">Methyltransferase</keyword>
<dbReference type="Pfam" id="PF14765">
    <property type="entry name" value="PS-DH"/>
    <property type="match status" value="1"/>
</dbReference>
<dbReference type="GO" id="GO:0008168">
    <property type="term" value="F:methyltransferase activity"/>
    <property type="evidence" value="ECO:0007669"/>
    <property type="project" value="UniProtKB-KW"/>
</dbReference>
<dbReference type="CDD" id="cd00833">
    <property type="entry name" value="PKS"/>
    <property type="match status" value="1"/>
</dbReference>
<dbReference type="InterPro" id="IPR020806">
    <property type="entry name" value="PKS_PP-bd"/>
</dbReference>
<dbReference type="InterPro" id="IPR032821">
    <property type="entry name" value="PKS_assoc"/>
</dbReference>
<feature type="active site" description="Proton acceptor; for dehydratase activity" evidence="6">
    <location>
        <position position="1030"/>
    </location>
</feature>
<evidence type="ECO:0000259" key="9">
    <source>
        <dbReference type="PROSITE" id="PS50075"/>
    </source>
</evidence>
<feature type="compositionally biased region" description="Basic and acidic residues" evidence="7">
    <location>
        <begin position="2541"/>
        <end position="2562"/>
    </location>
</feature>
<dbReference type="InterPro" id="IPR014030">
    <property type="entry name" value="Ketoacyl_synth_N"/>
</dbReference>
<gene>
    <name evidence="12" type="ORF">D6D22_06101</name>
</gene>
<protein>
    <submittedName>
        <fullName evidence="12">Uncharacterized protein</fullName>
    </submittedName>
</protein>
<accession>A0A4S8XNF7</accession>
<feature type="domain" description="Carrier" evidence="9">
    <location>
        <begin position="2457"/>
        <end position="2533"/>
    </location>
</feature>
<dbReference type="Pfam" id="PF08242">
    <property type="entry name" value="Methyltransf_12"/>
    <property type="match status" value="1"/>
</dbReference>
<dbReference type="InterPro" id="IPR016036">
    <property type="entry name" value="Malonyl_transacylase_ACP-bd"/>
</dbReference>
<feature type="region of interest" description="N-terminal hotdog fold" evidence="6">
    <location>
        <begin position="998"/>
        <end position="1131"/>
    </location>
</feature>
<feature type="domain" description="Ketosynthase family 3 (KS3)" evidence="10">
    <location>
        <begin position="72"/>
        <end position="503"/>
    </location>
</feature>
<sequence>MKKWLSTAVSLISIIITIITTAQQPSTPDTISEAERTLSQIFSNHQTLLISIANQSSLSNPHQQPTMSGYKNEPIAIIGSSCRFAGSATSPSKLWDLLKEPTDVLTKIDRFDADHFYHPDGHHHGTSNVMHAYMLEQDAKAFDATFFNIQAGEAESIDPQQRLMLETIYEGLESAGIALDDLQGSDTAMFSAVMCEDASGIAFHDNESIPKYAATGTARSMLANRMSYFFNWNGPSMTIDTACSSSLVAVHQAVLSLRAGESRVAVAAGTNIILSPRNFIAESNLNMLSPDGRSRMWDANANGYARGEGVASVILKTLTRALADGDTIECIIRETGVNQDGRTPGITMPSSKAQGDLIRSTYRKAGLDLTKSSDRCQFFEAHGTGTKAGDPQEAGAIYRAFFEDTGITDEILHVGSIKTVVGHTEGTAGIAGLIKASLAIQNSTIPPNLLFETLNPDLETYAQNLKVPTKALPWPELPVGTPRRASVNSFGFGGTNAHAIIEAYEPVGSSVTKAVALPFTFSAPSEKALGMQLDTMLSFIRENQDVNLSQMALTLAQRSTLTIRTAISALTVESLAETIEAKLEGRKLNNTPLGNRAAKDSTNILGVFTGQGAQWAAMARELILSSPFVESIVNDLEQSLAQLPEASRPDWSLKSEMLKQGKESRIGEGLMSQPICTAVQVILVNLLTKAGISFNAVVGHSSGEIGAAYAAGFISAHDAIRIAYYRGYYAKYARGANGEKGSMVAVGTSMEDAEELCALPSLEGRIQIAASNSSSSLTLSGDEDAIVEALEILKDENKFARQLKVDTAYHSHHMIPASDRYIKSLEECDVQILTPPENAPRWFSSVYGGDQMSEDNDDLTGQYWADNMLQPVLFSQALTAALDEAGTPAFAMEVGPHPALKGPASATIEEVTGGSIPYTGTLSRNANDIKSLAESLGFIWTYLGAQTPNFKAYNGLFGNSRQEVLKNLPQYTRDHDRTYWYESRVSRLFRAQRPQATHEILGVRMDSELEGEYRWHNFLKPSEIPWLRGHTVQGQVLFPAAGFVALAVEGSKTFTADETVALIELHDFSIHNALAIADESYGAEIITSIKSIVRENDTITAQFSCDACTNRDTGSMSSMSTGKLVIRLGEQSESALPIRPTPKHELRKVNVENQYASFNDIGYNYNGVFKAITSLKRTTNLAMGKILVPEDATGSDASFTVHPAVLDVGLQVTLCAIGAPFDSRLWTLHVPTVIRRIKINPKVCPAEGGRGSEVLANSVLAKQEAGDHGFTGDLSIYDPTGANCFVQLEGVRVEALARPNKASDRHMFAESAWSVLEPNAATCFKETRETDDQRNLSMLVERACFFYLKQLHETITLEEREGCDADRLAILNWAKHLVETTAEGSHPHLQSEWLADTECSLKPLLLLAAETSDDMHKVMFAGEILIPFVRDEANMLEEFKNHSLLDWFYKSSTVIADYNACMGAVVKQLAHRFPYMKILEIGAGTGSATQSIVEQIGESYSSYTYTDISAGFFSDAAQLFKEHGHGFTYKVLDIEQDVVEQGFTEGTYDCVVASNVLHATKSLDQTLSNARKLLKPGGYLVMLEITQIEWLRTGLFFSCIPGWWAGVEDGRPYTPLATETQWDSAFRRTGFSGIDTATPSDKTIMGPYSVMVTQALDTRMEIMRTPLKSVPEKHLCDKLLIVGGKKASTLQIAREVEELVKPYYGSVAIVTTLQDVGKHNFSSKDALMSLTELDEPLFKSFSEKMYKAMQFVLDEARNVLWTVQGSRTQDPYARMMMAVARCLAGERRDALYMQTIDSNIDELPKPQLLAETMLRMHLAEQWRNASTPYEPLWCLERELHVNNGVLEIERFIPSEELDSRYNSDKREIKKGMPLSTTTVAVSQAKSAYQLKEVFNMPFHKEVVSAADMVTINVRKSSISAVKIKSVGTLFVVLGTQVGTGKKLLAFSQCLQSSVAVPQDWTVECDVADEFESSIIWATATHSAADAIIGKVNSKSSCLVHEATPSLARTLLNVAGEKKLPLLLTSSKSTNAIYHYIHPSTSQALIDSHLPQNVSVFADLSGSSVEHDGVGSRIARALPTACKRRDVSGIFGSDGFVHSENNVSKALRGYHSRAIVDLASFQDPVTIALASLPDNTVESDSFKIIDWAADESVPVSTSLVNEQLRFRSDGTYWMVGATGELGLSTCQWMVNRGAKYFALTSRNPKVEQAWMDTMTAQGVTVKILAMDVTSRDSVRAGYKDICDTMPRIAGVTNAAMVLDDNLLTNMPYESFVKTLKPKVDGTLFLDELFPENNLDFFIVYSSLAYVAGNHGQSPYAAANGFMTALAANRRERGLAGSAMSFGAISGVGYVERRSVDINLSQMMSNLGYAPVSEWDYHQFFAEAVLASPPDSGRNFEISSGCKVFDVAKESNLPYWLDLPKFAYYRRVKAHAFAEQSDKRQVSVRAQLKAQTTEEGVQKVLLDRFISGLCTMLHISEEDNRITPETGLTELGIDSLVAVEIRSWFQSEIDLDMPVLKILSGASIEKMVEDAFERLSHDLTPEVKREEVKVEDTQEKVSQEKVPSEDNYQSEALMSSADVSDNSSADGEA</sequence>
<dbReference type="Gene3D" id="1.10.1200.10">
    <property type="entry name" value="ACP-like"/>
    <property type="match status" value="1"/>
</dbReference>
<dbReference type="GO" id="GO:0031177">
    <property type="term" value="F:phosphopantetheine binding"/>
    <property type="evidence" value="ECO:0007669"/>
    <property type="project" value="InterPro"/>
</dbReference>
<dbReference type="InterPro" id="IPR016035">
    <property type="entry name" value="Acyl_Trfase/lysoPLipase"/>
</dbReference>
<dbReference type="InterPro" id="IPR029063">
    <property type="entry name" value="SAM-dependent_MTases_sf"/>
</dbReference>
<dbReference type="PROSITE" id="PS00012">
    <property type="entry name" value="PHOSPHOPANTETHEINE"/>
    <property type="match status" value="1"/>
</dbReference>
<dbReference type="InterPro" id="IPR001227">
    <property type="entry name" value="Ac_transferase_dom_sf"/>
</dbReference>
<dbReference type="InterPro" id="IPR050091">
    <property type="entry name" value="PKS_NRPS_Biosynth_Enz"/>
</dbReference>
<dbReference type="SMART" id="SM00825">
    <property type="entry name" value="PKS_KS"/>
    <property type="match status" value="1"/>
</dbReference>
<keyword evidence="4" id="KW-0808">Transferase</keyword>
<name>A0A4S8XNF7_AURPU</name>
<feature type="chain" id="PRO_5020893956" evidence="8">
    <location>
        <begin position="23"/>
        <end position="2587"/>
    </location>
</feature>
<organism evidence="12 13">
    <name type="scientific">Aureobasidium pullulans</name>
    <name type="common">Black yeast</name>
    <name type="synonym">Pullularia pullulans</name>
    <dbReference type="NCBI Taxonomy" id="5580"/>
    <lineage>
        <taxon>Eukaryota</taxon>
        <taxon>Fungi</taxon>
        <taxon>Dikarya</taxon>
        <taxon>Ascomycota</taxon>
        <taxon>Pezizomycotina</taxon>
        <taxon>Dothideomycetes</taxon>
        <taxon>Dothideomycetidae</taxon>
        <taxon>Dothideales</taxon>
        <taxon>Saccotheciaceae</taxon>
        <taxon>Aureobasidium</taxon>
    </lineage>
</organism>
<evidence type="ECO:0000256" key="3">
    <source>
        <dbReference type="ARBA" id="ARBA00022603"/>
    </source>
</evidence>
<evidence type="ECO:0000313" key="13">
    <source>
        <dbReference type="Proteomes" id="UP000310687"/>
    </source>
</evidence>
<dbReference type="SMART" id="SM00823">
    <property type="entry name" value="PKS_PP"/>
    <property type="match status" value="1"/>
</dbReference>
<feature type="compositionally biased region" description="Low complexity" evidence="7">
    <location>
        <begin position="2573"/>
        <end position="2587"/>
    </location>
</feature>